<evidence type="ECO:0000313" key="2">
    <source>
        <dbReference type="EMBL" id="GAA4773406.1"/>
    </source>
</evidence>
<name>A0ABP9A4B5_9ACTN</name>
<dbReference type="Proteomes" id="UP001501147">
    <property type="component" value="Unassembled WGS sequence"/>
</dbReference>
<proteinExistence type="predicted"/>
<gene>
    <name evidence="2" type="ORF">GCM10023329_21510</name>
</gene>
<evidence type="ECO:0000256" key="1">
    <source>
        <dbReference type="SAM" id="MobiDB-lite"/>
    </source>
</evidence>
<dbReference type="EMBL" id="BAABJV010000004">
    <property type="protein sequence ID" value="GAA4773406.1"/>
    <property type="molecule type" value="Genomic_DNA"/>
</dbReference>
<feature type="region of interest" description="Disordered" evidence="1">
    <location>
        <begin position="89"/>
        <end position="118"/>
    </location>
</feature>
<protein>
    <submittedName>
        <fullName evidence="2">Uncharacterized protein</fullName>
    </submittedName>
</protein>
<organism evidence="2 3">
    <name type="scientific">Streptomyces sanyensis</name>
    <dbReference type="NCBI Taxonomy" id="568869"/>
    <lineage>
        <taxon>Bacteria</taxon>
        <taxon>Bacillati</taxon>
        <taxon>Actinomycetota</taxon>
        <taxon>Actinomycetes</taxon>
        <taxon>Kitasatosporales</taxon>
        <taxon>Streptomycetaceae</taxon>
        <taxon>Streptomyces</taxon>
    </lineage>
</organism>
<comment type="caution">
    <text evidence="2">The sequence shown here is derived from an EMBL/GenBank/DDBJ whole genome shotgun (WGS) entry which is preliminary data.</text>
</comment>
<evidence type="ECO:0000313" key="3">
    <source>
        <dbReference type="Proteomes" id="UP001501147"/>
    </source>
</evidence>
<keyword evidence="3" id="KW-1185">Reference proteome</keyword>
<sequence length="137" mass="13705">MPVTVPLESVEAALPVEAPSLSTGVPVPVPGAPETPRHTTGNLLPDHTLPAVPFAGQLPETLVELPVDNPLGEGELGVVRAVTEASDLRLSSPGASLGAPLTQPRPGSFGQPEPTMPEAGVIAPVLQGAPAAALLLG</sequence>
<reference evidence="3" key="1">
    <citation type="journal article" date="2019" name="Int. J. Syst. Evol. Microbiol.">
        <title>The Global Catalogue of Microorganisms (GCM) 10K type strain sequencing project: providing services to taxonomists for standard genome sequencing and annotation.</title>
        <authorList>
            <consortium name="The Broad Institute Genomics Platform"/>
            <consortium name="The Broad Institute Genome Sequencing Center for Infectious Disease"/>
            <person name="Wu L."/>
            <person name="Ma J."/>
        </authorList>
    </citation>
    <scope>NUCLEOTIDE SEQUENCE [LARGE SCALE GENOMIC DNA]</scope>
    <source>
        <strain evidence="3">JCM 18324</strain>
    </source>
</reference>
<accession>A0ABP9A4B5</accession>